<evidence type="ECO:0000313" key="7">
    <source>
        <dbReference type="EMBL" id="MBU7596354.1"/>
    </source>
</evidence>
<protein>
    <submittedName>
        <fullName evidence="7">ATP-binding cassette domain-containing protein</fullName>
    </submittedName>
</protein>
<comment type="caution">
    <text evidence="7">The sequence shown here is derived from an EMBL/GenBank/DDBJ whole genome shotgun (WGS) entry which is preliminary data.</text>
</comment>
<dbReference type="GO" id="GO:0016887">
    <property type="term" value="F:ATP hydrolysis activity"/>
    <property type="evidence" value="ECO:0007669"/>
    <property type="project" value="InterPro"/>
</dbReference>
<keyword evidence="3" id="KW-0547">Nucleotide-binding</keyword>
<dbReference type="PANTHER" id="PTHR43335">
    <property type="entry name" value="ABC TRANSPORTER, ATP-BINDING PROTEIN"/>
    <property type="match status" value="1"/>
</dbReference>
<evidence type="ECO:0000256" key="2">
    <source>
        <dbReference type="ARBA" id="ARBA00022448"/>
    </source>
</evidence>
<keyword evidence="4 7" id="KW-0067">ATP-binding</keyword>
<dbReference type="SMART" id="SM00382">
    <property type="entry name" value="AAA"/>
    <property type="match status" value="1"/>
</dbReference>
<proteinExistence type="inferred from homology"/>
<dbReference type="GO" id="GO:0005524">
    <property type="term" value="F:ATP binding"/>
    <property type="evidence" value="ECO:0007669"/>
    <property type="project" value="UniProtKB-KW"/>
</dbReference>
<evidence type="ECO:0000256" key="3">
    <source>
        <dbReference type="ARBA" id="ARBA00022741"/>
    </source>
</evidence>
<evidence type="ECO:0000256" key="5">
    <source>
        <dbReference type="SAM" id="MobiDB-lite"/>
    </source>
</evidence>
<keyword evidence="2" id="KW-0813">Transport</keyword>
<name>A0A949JDD0_9ACTN</name>
<dbReference type="RefSeq" id="WP_211039873.1">
    <property type="nucleotide sequence ID" value="NZ_JAELVF020000001.1"/>
</dbReference>
<dbReference type="InterPro" id="IPR027417">
    <property type="entry name" value="P-loop_NTPase"/>
</dbReference>
<accession>A0A949JDD0</accession>
<dbReference type="PROSITE" id="PS50893">
    <property type="entry name" value="ABC_TRANSPORTER_2"/>
    <property type="match status" value="1"/>
</dbReference>
<organism evidence="7 8">
    <name type="scientific">Streptomyces tardus</name>
    <dbReference type="NCBI Taxonomy" id="2780544"/>
    <lineage>
        <taxon>Bacteria</taxon>
        <taxon>Bacillati</taxon>
        <taxon>Actinomycetota</taxon>
        <taxon>Actinomycetes</taxon>
        <taxon>Kitasatosporales</taxon>
        <taxon>Streptomycetaceae</taxon>
        <taxon>Streptomyces</taxon>
    </lineage>
</organism>
<dbReference type="CDD" id="cd03268">
    <property type="entry name" value="ABC_BcrA_bacitracin_resist"/>
    <property type="match status" value="1"/>
</dbReference>
<gene>
    <name evidence="7" type="ORF">JGS22_001535</name>
</gene>
<evidence type="ECO:0000259" key="6">
    <source>
        <dbReference type="PROSITE" id="PS50893"/>
    </source>
</evidence>
<feature type="compositionally biased region" description="Low complexity" evidence="5">
    <location>
        <begin position="328"/>
        <end position="373"/>
    </location>
</feature>
<dbReference type="EMBL" id="JAELVF020000001">
    <property type="protein sequence ID" value="MBU7596354.1"/>
    <property type="molecule type" value="Genomic_DNA"/>
</dbReference>
<dbReference type="InterPro" id="IPR003593">
    <property type="entry name" value="AAA+_ATPase"/>
</dbReference>
<dbReference type="PANTHER" id="PTHR43335:SF4">
    <property type="entry name" value="ABC TRANSPORTER, ATP-BINDING PROTEIN"/>
    <property type="match status" value="1"/>
</dbReference>
<keyword evidence="8" id="KW-1185">Reference proteome</keyword>
<dbReference type="AlphaFoldDB" id="A0A949JDD0"/>
<sequence>MIEAVGLTKSYGDKTAVYQLSFQVRPGVVTGFLGPNGSGKSTTMRMTVGLDEPTAGTVTVNGLPYRRLPNAARQVGALLDAKAVHGGRSAREHLLCLAQLSGVPSSRVDEVIDVVGLGEVAHKRSKGFSLGMGQRLGIAGALLGDPPVLLFDEPVNGLDPEGILWIRNLMKQLASEGRTVLVSSHLMSEMALTADHLIVIGRGQLLADMSVKDFIAHNSQGYARVRVPEDRPDDPEKLRTALARAGGQLLPEEDGGFRVTGLALPQISDLAHEADVRLWELSPHHASLEEAYMQMTQGAVDYRATVDTRSSLQPLPQGMPGQGHAPQGHAPQGHGYPAGPGHPAPGAQGYPQQGYAPQPMPQQPGTGYGTPAPGGHPPQQQPWPGGAPGTQPYAAPTPGAPTSDSEAAR</sequence>
<dbReference type="Proteomes" id="UP000694501">
    <property type="component" value="Unassembled WGS sequence"/>
</dbReference>
<dbReference type="InterPro" id="IPR003439">
    <property type="entry name" value="ABC_transporter-like_ATP-bd"/>
</dbReference>
<dbReference type="Pfam" id="PF00005">
    <property type="entry name" value="ABC_tran"/>
    <property type="match status" value="1"/>
</dbReference>
<dbReference type="SUPFAM" id="SSF52540">
    <property type="entry name" value="P-loop containing nucleoside triphosphate hydrolases"/>
    <property type="match status" value="1"/>
</dbReference>
<feature type="region of interest" description="Disordered" evidence="5">
    <location>
        <begin position="311"/>
        <end position="409"/>
    </location>
</feature>
<evidence type="ECO:0000256" key="1">
    <source>
        <dbReference type="ARBA" id="ARBA00005417"/>
    </source>
</evidence>
<evidence type="ECO:0000256" key="4">
    <source>
        <dbReference type="ARBA" id="ARBA00022840"/>
    </source>
</evidence>
<reference evidence="7" key="1">
    <citation type="submission" date="2021-06" db="EMBL/GenBank/DDBJ databases">
        <title>Sequencing of actinobacteria type strains.</title>
        <authorList>
            <person name="Nguyen G.-S."/>
            <person name="Wentzel A."/>
        </authorList>
    </citation>
    <scope>NUCLEOTIDE SEQUENCE</scope>
    <source>
        <strain evidence="7">P38-E01</strain>
    </source>
</reference>
<feature type="domain" description="ABC transporter" evidence="6">
    <location>
        <begin position="2"/>
        <end position="227"/>
    </location>
</feature>
<feature type="compositionally biased region" description="Polar residues" evidence="5">
    <location>
        <begin position="400"/>
        <end position="409"/>
    </location>
</feature>
<comment type="similarity">
    <text evidence="1">Belongs to the ABC transporter superfamily.</text>
</comment>
<evidence type="ECO:0000313" key="8">
    <source>
        <dbReference type="Proteomes" id="UP000694501"/>
    </source>
</evidence>
<dbReference type="Gene3D" id="3.40.50.300">
    <property type="entry name" value="P-loop containing nucleotide triphosphate hydrolases"/>
    <property type="match status" value="1"/>
</dbReference>